<keyword evidence="1" id="KW-0812">Transmembrane</keyword>
<keyword evidence="1" id="KW-1133">Transmembrane helix</keyword>
<evidence type="ECO:0000313" key="2">
    <source>
        <dbReference type="Proteomes" id="UP000050791"/>
    </source>
</evidence>
<protein>
    <submittedName>
        <fullName evidence="3">Uncharacterized protein</fullName>
    </submittedName>
</protein>
<feature type="transmembrane region" description="Helical" evidence="1">
    <location>
        <begin position="15"/>
        <end position="33"/>
    </location>
</feature>
<keyword evidence="1" id="KW-0472">Membrane</keyword>
<evidence type="ECO:0000256" key="1">
    <source>
        <dbReference type="SAM" id="Phobius"/>
    </source>
</evidence>
<evidence type="ECO:0000313" key="3">
    <source>
        <dbReference type="WBParaSite" id="SMTH1_36000.2"/>
    </source>
</evidence>
<accession>A0AA85B7S0</accession>
<organism evidence="2 3">
    <name type="scientific">Schistosoma mattheei</name>
    <dbReference type="NCBI Taxonomy" id="31246"/>
    <lineage>
        <taxon>Eukaryota</taxon>
        <taxon>Metazoa</taxon>
        <taxon>Spiralia</taxon>
        <taxon>Lophotrochozoa</taxon>
        <taxon>Platyhelminthes</taxon>
        <taxon>Trematoda</taxon>
        <taxon>Digenea</taxon>
        <taxon>Strigeidida</taxon>
        <taxon>Schistosomatoidea</taxon>
        <taxon>Schistosomatidae</taxon>
        <taxon>Schistosoma</taxon>
    </lineage>
</organism>
<name>A0AA85B7S0_9TREM</name>
<dbReference type="AlphaFoldDB" id="A0AA85B7S0"/>
<dbReference type="Proteomes" id="UP000050791">
    <property type="component" value="Unassembled WGS sequence"/>
</dbReference>
<proteinExistence type="predicted"/>
<reference evidence="3" key="1">
    <citation type="submission" date="2023-11" db="UniProtKB">
        <authorList>
            <consortium name="WormBaseParasite"/>
        </authorList>
    </citation>
    <scope>IDENTIFICATION</scope>
</reference>
<dbReference type="WBParaSite" id="SMTH1_36000.2">
    <property type="protein sequence ID" value="SMTH1_36000.2"/>
    <property type="gene ID" value="SMTH1_36000"/>
</dbReference>
<sequence length="112" mass="13017">MVYLIILNRTVEMKILAVFGIMLTYFCAVTFGAKSLHRCNKDFEATMEFCFKQNIAYSHKFTDLKSLRNACMSDRYCKPKAKNCLLSALQGSSFINCPLQRTYIKSIDRMFR</sequence>